<keyword evidence="3" id="KW-1185">Reference proteome</keyword>
<evidence type="ECO:0000313" key="2">
    <source>
        <dbReference type="EMBL" id="GBG04115.1"/>
    </source>
</evidence>
<evidence type="ECO:0000313" key="3">
    <source>
        <dbReference type="Proteomes" id="UP000257317"/>
    </source>
</evidence>
<keyword evidence="1" id="KW-0732">Signal</keyword>
<protein>
    <recommendedName>
        <fullName evidence="4">Cell wall-associated hydrolase</fullName>
    </recommendedName>
</protein>
<organism evidence="2 3">
    <name type="scientific">Lactobacillus rodentium</name>
    <dbReference type="NCBI Taxonomy" id="947835"/>
    <lineage>
        <taxon>Bacteria</taxon>
        <taxon>Bacillati</taxon>
        <taxon>Bacillota</taxon>
        <taxon>Bacilli</taxon>
        <taxon>Lactobacillales</taxon>
        <taxon>Lactobacillaceae</taxon>
        <taxon>Lactobacillus</taxon>
    </lineage>
</organism>
<dbReference type="EMBL" id="BFBY01000001">
    <property type="protein sequence ID" value="GBG04115.1"/>
    <property type="molecule type" value="Genomic_DNA"/>
</dbReference>
<proteinExistence type="predicted"/>
<evidence type="ECO:0000256" key="1">
    <source>
        <dbReference type="SAM" id="SignalP"/>
    </source>
</evidence>
<reference evidence="3" key="1">
    <citation type="submission" date="2018-03" db="EMBL/GenBank/DDBJ databases">
        <title>New taxa in the Lactobacillus gasseri group.</title>
        <authorList>
            <person name="Tanizawa Y."/>
            <person name="Tohno M."/>
            <person name="Endo A."/>
            <person name="Arita M."/>
        </authorList>
    </citation>
    <scope>NUCLEOTIDE SEQUENCE [LARGE SCALE GENOMIC DNA]</scope>
    <source>
        <strain evidence="3">DSM 24759</strain>
    </source>
</reference>
<evidence type="ECO:0008006" key="4">
    <source>
        <dbReference type="Google" id="ProtNLM"/>
    </source>
</evidence>
<name>A0A2Z6TBT8_9LACO</name>
<gene>
    <name evidence="2" type="ORF">LrDSM24759_00290</name>
</gene>
<sequence length="199" mass="21912">MRKFWMSLIGLVLLLVNFTSKNADATIKNSNDNIVSMNLVRETLKPQIMLQRFQDQQKINYNNQKLKQIQAEEKRMTQQAAQEAAKKVQEQKQVTVSQAPTSQTTTATTSTNKGTFKLSFYDPAAMGSNMGYGGVAANLSIFPKGTRLKITLSDGTVWYKVVNDTGSFAASNPRQLDVAMPNNQVPAAGILYATVEVLG</sequence>
<dbReference type="Proteomes" id="UP000257317">
    <property type="component" value="Unassembled WGS sequence"/>
</dbReference>
<feature type="signal peptide" evidence="1">
    <location>
        <begin position="1"/>
        <end position="25"/>
    </location>
</feature>
<dbReference type="RefSeq" id="WP_245953312.1">
    <property type="nucleotide sequence ID" value="NZ_BFBY01000001.1"/>
</dbReference>
<comment type="caution">
    <text evidence="2">The sequence shown here is derived from an EMBL/GenBank/DDBJ whole genome shotgun (WGS) entry which is preliminary data.</text>
</comment>
<dbReference type="AlphaFoldDB" id="A0A2Z6TBT8"/>
<accession>A0A2Z6TBT8</accession>
<feature type="chain" id="PRO_5016296065" description="Cell wall-associated hydrolase" evidence="1">
    <location>
        <begin position="26"/>
        <end position="199"/>
    </location>
</feature>